<dbReference type="Pfam" id="PF14384">
    <property type="entry name" value="BrnA_antitoxin"/>
    <property type="match status" value="1"/>
</dbReference>
<name>A0A9X2U4X6_9BACT</name>
<feature type="region of interest" description="Disordered" evidence="1">
    <location>
        <begin position="1"/>
        <end position="23"/>
    </location>
</feature>
<dbReference type="InterPro" id="IPR025528">
    <property type="entry name" value="BrnA_antitoxin"/>
</dbReference>
<evidence type="ECO:0000313" key="2">
    <source>
        <dbReference type="EMBL" id="MCS3866962.1"/>
    </source>
</evidence>
<dbReference type="EMBL" id="JANTYZ010000028">
    <property type="protein sequence ID" value="MCS3866962.1"/>
    <property type="molecule type" value="Genomic_DNA"/>
</dbReference>
<gene>
    <name evidence="2" type="ORF">GGP82_003545</name>
</gene>
<proteinExistence type="predicted"/>
<evidence type="ECO:0000313" key="3">
    <source>
        <dbReference type="Proteomes" id="UP001155034"/>
    </source>
</evidence>
<organism evidence="2 3">
    <name type="scientific">Salinibacter ruber</name>
    <dbReference type="NCBI Taxonomy" id="146919"/>
    <lineage>
        <taxon>Bacteria</taxon>
        <taxon>Pseudomonadati</taxon>
        <taxon>Rhodothermota</taxon>
        <taxon>Rhodothermia</taxon>
        <taxon>Rhodothermales</taxon>
        <taxon>Salinibacteraceae</taxon>
        <taxon>Salinibacter</taxon>
    </lineage>
</organism>
<dbReference type="Proteomes" id="UP001155034">
    <property type="component" value="Unassembled WGS sequence"/>
</dbReference>
<protein>
    <submittedName>
        <fullName evidence="2">Uncharacterized protein (DUF4415 family)</fullName>
    </submittedName>
</protein>
<evidence type="ECO:0000256" key="1">
    <source>
        <dbReference type="SAM" id="MobiDB-lite"/>
    </source>
</evidence>
<sequence length="111" mass="12828">MSDDVTSVTLDEAKEMESQTDWEALEEKTDEEIREAVESDPDAHFLDEEWFENAVLVNPSAEKERISIRLDEDILEFFRAGGKGYQSRINKVLREYIAVQKHKRGDAHEGN</sequence>
<reference evidence="2" key="1">
    <citation type="submission" date="2022-08" db="EMBL/GenBank/DDBJ databases">
        <title>Genomic Encyclopedia of Type Strains, Phase V (KMG-V): Genome sequencing to study the core and pangenomes of soil and plant-associated prokaryotes.</title>
        <authorList>
            <person name="Whitman W."/>
        </authorList>
    </citation>
    <scope>NUCLEOTIDE SEQUENCE</scope>
    <source>
        <strain evidence="2">SP2016B</strain>
    </source>
</reference>
<comment type="caution">
    <text evidence="2">The sequence shown here is derived from an EMBL/GenBank/DDBJ whole genome shotgun (WGS) entry which is preliminary data.</text>
</comment>
<accession>A0A9X2U4X6</accession>
<dbReference type="AlphaFoldDB" id="A0A9X2U4X6"/>
<dbReference type="RefSeq" id="WP_240331492.1">
    <property type="nucleotide sequence ID" value="NZ_CP030372.1"/>
</dbReference>